<dbReference type="SUPFAM" id="SSF102114">
    <property type="entry name" value="Radical SAM enzymes"/>
    <property type="match status" value="1"/>
</dbReference>
<gene>
    <name evidence="5" type="ORF">N1F79_11115</name>
</gene>
<accession>A0ABU7XV01</accession>
<keyword evidence="1" id="KW-0479">Metal-binding</keyword>
<dbReference type="SMART" id="SM00729">
    <property type="entry name" value="Elp3"/>
    <property type="match status" value="1"/>
</dbReference>
<comment type="caution">
    <text evidence="5">The sequence shown here is derived from an EMBL/GenBank/DDBJ whole genome shotgun (WGS) entry which is preliminary data.</text>
</comment>
<evidence type="ECO:0000256" key="3">
    <source>
        <dbReference type="ARBA" id="ARBA00023014"/>
    </source>
</evidence>
<evidence type="ECO:0000313" key="5">
    <source>
        <dbReference type="EMBL" id="MEF3833682.1"/>
    </source>
</evidence>
<dbReference type="EMBL" id="JAODOP010000004">
    <property type="protein sequence ID" value="MEF3833682.1"/>
    <property type="molecule type" value="Genomic_DNA"/>
</dbReference>
<dbReference type="SFLD" id="SFLDG01084">
    <property type="entry name" value="Uncharacterised_Radical_SAM_Su"/>
    <property type="match status" value="1"/>
</dbReference>
<sequence>MNPKTAIKGRGAQVNVHNRFFELSHEMRDDFLEFCRKEGEISDKNKTQYLEVFPKTIVNKVESPDIGMMYSMNSYQGCEHGCIYCYARNSHEYWGYSAGLDFERRIMVKKDAPKLLEAQLKKKSWKTHPIVMSGNTDCYQPAEKQFEITRQCLEVFLKYKHPVAIITKNALILRDLDLLKALTKDSLIGVNMSITSLSENTRRILEPRTTTIKKRLETVKILSENRIPVNVMLAPIIPSINSHEILPLAKAAEEHGALSIAHTIVRLNGAIGEIFKDWIHKTLPDRAEKVLHQIESCHGGRLNDSRYGTRMRGEGKIAEQINNLVKLARLKYFKNKAMPKLNLSLHEQYKDGQLRLF</sequence>
<protein>
    <submittedName>
        <fullName evidence="5">PA0069 family radical SAM protein</fullName>
    </submittedName>
</protein>
<dbReference type="PANTHER" id="PTHR43432:SF3">
    <property type="entry name" value="SLR0285 PROTEIN"/>
    <property type="match status" value="1"/>
</dbReference>
<dbReference type="InterPro" id="IPR040086">
    <property type="entry name" value="MJ0683-like"/>
</dbReference>
<keyword evidence="3" id="KW-0411">Iron-sulfur</keyword>
<dbReference type="RefSeq" id="WP_303306022.1">
    <property type="nucleotide sequence ID" value="NZ_JAODOP010000004.1"/>
</dbReference>
<dbReference type="PROSITE" id="PS51918">
    <property type="entry name" value="RADICAL_SAM"/>
    <property type="match status" value="1"/>
</dbReference>
<name>A0ABU7XV01_9FLAO</name>
<keyword evidence="2" id="KW-0408">Iron</keyword>
<evidence type="ECO:0000256" key="1">
    <source>
        <dbReference type="ARBA" id="ARBA00022723"/>
    </source>
</evidence>
<dbReference type="SFLD" id="SFLDS00029">
    <property type="entry name" value="Radical_SAM"/>
    <property type="match status" value="1"/>
</dbReference>
<dbReference type="InterPro" id="IPR007197">
    <property type="entry name" value="rSAM"/>
</dbReference>
<evidence type="ECO:0000313" key="6">
    <source>
        <dbReference type="Proteomes" id="UP001337305"/>
    </source>
</evidence>
<dbReference type="InterPro" id="IPR058240">
    <property type="entry name" value="rSAM_sf"/>
</dbReference>
<feature type="domain" description="Radical SAM core" evidence="4">
    <location>
        <begin position="61"/>
        <end position="301"/>
    </location>
</feature>
<evidence type="ECO:0000259" key="4">
    <source>
        <dbReference type="PROSITE" id="PS51918"/>
    </source>
</evidence>
<reference evidence="5 6" key="1">
    <citation type="submission" date="2022-09" db="EMBL/GenBank/DDBJ databases">
        <title>Genome sequencing of Flavivirga sp. MEBiC05379.</title>
        <authorList>
            <person name="Oh H.-M."/>
            <person name="Kwon K.K."/>
            <person name="Park M.J."/>
            <person name="Yang S.-H."/>
        </authorList>
    </citation>
    <scope>NUCLEOTIDE SEQUENCE [LARGE SCALE GENOMIC DNA]</scope>
    <source>
        <strain evidence="5 6">MEBiC05379</strain>
    </source>
</reference>
<proteinExistence type="predicted"/>
<evidence type="ECO:0000256" key="2">
    <source>
        <dbReference type="ARBA" id="ARBA00023004"/>
    </source>
</evidence>
<dbReference type="Pfam" id="PF04055">
    <property type="entry name" value="Radical_SAM"/>
    <property type="match status" value="1"/>
</dbReference>
<dbReference type="NCBIfam" id="NF033668">
    <property type="entry name" value="rSAM_PA0069"/>
    <property type="match status" value="1"/>
</dbReference>
<keyword evidence="6" id="KW-1185">Reference proteome</keyword>
<dbReference type="CDD" id="cd01335">
    <property type="entry name" value="Radical_SAM"/>
    <property type="match status" value="1"/>
</dbReference>
<dbReference type="Gene3D" id="3.80.30.30">
    <property type="match status" value="1"/>
</dbReference>
<dbReference type="InterPro" id="IPR006638">
    <property type="entry name" value="Elp3/MiaA/NifB-like_rSAM"/>
</dbReference>
<dbReference type="PANTHER" id="PTHR43432">
    <property type="entry name" value="SLR0285 PROTEIN"/>
    <property type="match status" value="1"/>
</dbReference>
<organism evidence="5 6">
    <name type="scientific">Flavivirga spongiicola</name>
    <dbReference type="NCBI Taxonomy" id="421621"/>
    <lineage>
        <taxon>Bacteria</taxon>
        <taxon>Pseudomonadati</taxon>
        <taxon>Bacteroidota</taxon>
        <taxon>Flavobacteriia</taxon>
        <taxon>Flavobacteriales</taxon>
        <taxon>Flavobacteriaceae</taxon>
        <taxon>Flavivirga</taxon>
    </lineage>
</organism>
<dbReference type="Proteomes" id="UP001337305">
    <property type="component" value="Unassembled WGS sequence"/>
</dbReference>